<dbReference type="InterPro" id="IPR012338">
    <property type="entry name" value="Beta-lactam/transpept-like"/>
</dbReference>
<proteinExistence type="inferred from homology"/>
<dbReference type="PANTHER" id="PTHR30627:SF1">
    <property type="entry name" value="PEPTIDOGLYCAN D,D-TRANSPEPTIDASE FTSI"/>
    <property type="match status" value="1"/>
</dbReference>
<evidence type="ECO:0000259" key="7">
    <source>
        <dbReference type="Pfam" id="PF03717"/>
    </source>
</evidence>
<keyword evidence="3 5" id="KW-0472">Membrane</keyword>
<evidence type="ECO:0000256" key="2">
    <source>
        <dbReference type="ARBA" id="ARBA00007171"/>
    </source>
</evidence>
<name>A0A939LVL7_9MICO</name>
<dbReference type="Proteomes" id="UP000664398">
    <property type="component" value="Unassembled WGS sequence"/>
</dbReference>
<dbReference type="InterPro" id="IPR001460">
    <property type="entry name" value="PCN-bd_Tpept"/>
</dbReference>
<accession>A0A939LVL7</accession>
<evidence type="ECO:0000256" key="4">
    <source>
        <dbReference type="SAM" id="MobiDB-lite"/>
    </source>
</evidence>
<evidence type="ECO:0000259" key="6">
    <source>
        <dbReference type="Pfam" id="PF00905"/>
    </source>
</evidence>
<dbReference type="InterPro" id="IPR036138">
    <property type="entry name" value="PBP_dimer_sf"/>
</dbReference>
<dbReference type="InterPro" id="IPR050515">
    <property type="entry name" value="Beta-lactam/transpept"/>
</dbReference>
<evidence type="ECO:0000256" key="1">
    <source>
        <dbReference type="ARBA" id="ARBA00004370"/>
    </source>
</evidence>
<dbReference type="GO" id="GO:0071555">
    <property type="term" value="P:cell wall organization"/>
    <property type="evidence" value="ECO:0007669"/>
    <property type="project" value="TreeGrafter"/>
</dbReference>
<dbReference type="SUPFAM" id="SSF56601">
    <property type="entry name" value="beta-lactamase/transpeptidase-like"/>
    <property type="match status" value="1"/>
</dbReference>
<feature type="region of interest" description="Disordered" evidence="4">
    <location>
        <begin position="287"/>
        <end position="312"/>
    </location>
</feature>
<dbReference type="GO" id="GO:0005886">
    <property type="term" value="C:plasma membrane"/>
    <property type="evidence" value="ECO:0007669"/>
    <property type="project" value="TreeGrafter"/>
</dbReference>
<dbReference type="Gene3D" id="3.30.450.330">
    <property type="match status" value="1"/>
</dbReference>
<dbReference type="RefSeq" id="WP_208045718.1">
    <property type="nucleotide sequence ID" value="NZ_JAGDYL010000010.1"/>
</dbReference>
<keyword evidence="5" id="KW-1133">Transmembrane helix</keyword>
<dbReference type="PANTHER" id="PTHR30627">
    <property type="entry name" value="PEPTIDOGLYCAN D,D-TRANSPEPTIDASE"/>
    <property type="match status" value="1"/>
</dbReference>
<evidence type="ECO:0000256" key="3">
    <source>
        <dbReference type="ARBA" id="ARBA00023136"/>
    </source>
</evidence>
<dbReference type="EMBL" id="JAGDYL010000010">
    <property type="protein sequence ID" value="MBO1805242.1"/>
    <property type="molecule type" value="Genomic_DNA"/>
</dbReference>
<sequence length="597" mass="63618">MNERRAARARRVLALGLIVIASLAFLVRLVDVQIVSASALNADAKDKRAVPVTIPSVRGDIVDRNGEVLATTDERYDVQLSPKNTQLNGGRFYRADPNGIGTVEVEAKDAFAEIGAITGQTADEIEKIVDDALAENPKSDFAYVKRSVDLTQLTALKELQIPWLTFEGQHKRTYPNGAIAGNILGFSGADGEPQAGVEVSQDACLTGTDGTEEYERSADGVPLPGSVVVTKKAVNGGTVELVIDRDLQWEAQQAINKQVQKVDAEWGLLVVMNAKTGELVAVAEDGSVDPNDVDASDGNKREARSFTSPYEPGSTFKTITAAALIDQGVATPTTPNLTPDHLQPEPGVRFGDSFSHPPMQWTLTGILTQSSNVGTSMLGAQLSPEVRYDYLKRFGIGTSTEAGMPLEDSGMLAPVEDWDRQTAYNTMFGQGLSSTIVQTAGVYQAIANGGERVPPSIVRSCTDVDGKRSVLDHGDPVQAVTPETSKQVMNMLEVVANEAWFKDIVAIPGYRVAGKTGTAEQVDPATGAYRTDYVNSFAGVFPADDPQYVAVASVAFAHGGDGATAAITAFHDAAEATIRTFHIPPSNGAYEPIPTEY</sequence>
<feature type="transmembrane region" description="Helical" evidence="5">
    <location>
        <begin position="12"/>
        <end position="30"/>
    </location>
</feature>
<dbReference type="GO" id="GO:0008658">
    <property type="term" value="F:penicillin binding"/>
    <property type="evidence" value="ECO:0007669"/>
    <property type="project" value="InterPro"/>
</dbReference>
<dbReference type="Pfam" id="PF03717">
    <property type="entry name" value="PBP_dimer"/>
    <property type="match status" value="1"/>
</dbReference>
<dbReference type="Pfam" id="PF00905">
    <property type="entry name" value="Transpeptidase"/>
    <property type="match status" value="1"/>
</dbReference>
<comment type="caution">
    <text evidence="8">The sequence shown here is derived from an EMBL/GenBank/DDBJ whole genome shotgun (WGS) entry which is preliminary data.</text>
</comment>
<keyword evidence="9" id="KW-1185">Reference proteome</keyword>
<comment type="similarity">
    <text evidence="2">Belongs to the transpeptidase family.</text>
</comment>
<dbReference type="InterPro" id="IPR005311">
    <property type="entry name" value="PBP_dimer"/>
</dbReference>
<dbReference type="AlphaFoldDB" id="A0A939LVL7"/>
<feature type="domain" description="Penicillin-binding protein transpeptidase" evidence="6">
    <location>
        <begin position="267"/>
        <end position="563"/>
    </location>
</feature>
<organism evidence="8 9">
    <name type="scientific">Leucobacter ruminantium</name>
    <dbReference type="NCBI Taxonomy" id="1289170"/>
    <lineage>
        <taxon>Bacteria</taxon>
        <taxon>Bacillati</taxon>
        <taxon>Actinomycetota</taxon>
        <taxon>Actinomycetes</taxon>
        <taxon>Micrococcales</taxon>
        <taxon>Microbacteriaceae</taxon>
        <taxon>Leucobacter</taxon>
    </lineage>
</organism>
<dbReference type="Gene3D" id="3.90.1310.10">
    <property type="entry name" value="Penicillin-binding protein 2a (Domain 2)"/>
    <property type="match status" value="1"/>
</dbReference>
<evidence type="ECO:0000313" key="8">
    <source>
        <dbReference type="EMBL" id="MBO1805242.1"/>
    </source>
</evidence>
<evidence type="ECO:0000313" key="9">
    <source>
        <dbReference type="Proteomes" id="UP000664398"/>
    </source>
</evidence>
<evidence type="ECO:0000256" key="5">
    <source>
        <dbReference type="SAM" id="Phobius"/>
    </source>
</evidence>
<reference evidence="8" key="1">
    <citation type="submission" date="2021-03" db="EMBL/GenBank/DDBJ databases">
        <title>Leucobacter chromiisoli sp. nov., isolated from chromium-containing soil of chemical plant.</title>
        <authorList>
            <person name="Xu Z."/>
        </authorList>
    </citation>
    <scope>NUCLEOTIDE SEQUENCE</scope>
    <source>
        <strain evidence="8">A2</strain>
    </source>
</reference>
<comment type="subcellular location">
    <subcellularLocation>
        <location evidence="1">Membrane</location>
    </subcellularLocation>
</comment>
<dbReference type="Gene3D" id="3.40.710.10">
    <property type="entry name" value="DD-peptidase/beta-lactamase superfamily"/>
    <property type="match status" value="1"/>
</dbReference>
<dbReference type="SUPFAM" id="SSF56519">
    <property type="entry name" value="Penicillin binding protein dimerisation domain"/>
    <property type="match status" value="1"/>
</dbReference>
<gene>
    <name evidence="8" type="ORF">J4H91_07900</name>
</gene>
<keyword evidence="5" id="KW-0812">Transmembrane</keyword>
<protein>
    <submittedName>
        <fullName evidence="8">Penicillin-binding protein 2</fullName>
    </submittedName>
</protein>
<feature type="domain" description="Penicillin-binding protein dimerisation" evidence="7">
    <location>
        <begin position="54"/>
        <end position="187"/>
    </location>
</feature>